<dbReference type="Proteomes" id="UP001165186">
    <property type="component" value="Unassembled WGS sequence"/>
</dbReference>
<name>A0ACB5RRU7_9PEZI</name>
<evidence type="ECO:0000313" key="1">
    <source>
        <dbReference type="EMBL" id="GME23230.1"/>
    </source>
</evidence>
<sequence length="567" mass="59797">MAMSALAVVHIACCVQLWVLAEEKAPQESSGDEGRGTMSVVSVGSGQLSAEEVAGLAKSAGLALSPEHVEDYRTLLGGLGSVVDSIIAQADYQPTVDYDKYPRKDIHIPQDTDKGGWATKVTAYCTAPKSDLLKGKTVALKDNMGFAGVRCTNGTKAVDWTPEIDATVATRIMDAGGTITGKATEACENSCMEAVSDTSITGPVHNPYADGYSSGGSSSGSGRLVATGSVDMAIGGDQGGSIRIPASCCGIVGLKPTWGLVPYTGILSLEATIDHTGPMTRSVRDNALLLEAIAGPDGIDDRQPAFMDPGSVKYVSKLDGFLEKDGPELLEGMRIGVVEEGFWGSNTDVDDAVRKATEKFSQLGASVEKVSVPTHKLAGDLLMCGPLLAGAKPCLLSNAPGRKQLFLTDRMTVSAEKLSQKAFDSLSAGGQNLYMRHLLAEQKYGPFLHGKCSNLIRKCSDEYDKALAEFDVLVMPTLPTPPSKMLTAESTAGPLERLARTAGFISNTSPFNATGHPALTIPVAFTPAVEDRSVMLPVGLQIVGKKHSELDCFKVGGAWEKSFNWKE</sequence>
<keyword evidence="2" id="KW-1185">Reference proteome</keyword>
<organism evidence="1 2">
    <name type="scientific">Neofusicoccum parvum</name>
    <dbReference type="NCBI Taxonomy" id="310453"/>
    <lineage>
        <taxon>Eukaryota</taxon>
        <taxon>Fungi</taxon>
        <taxon>Dikarya</taxon>
        <taxon>Ascomycota</taxon>
        <taxon>Pezizomycotina</taxon>
        <taxon>Dothideomycetes</taxon>
        <taxon>Dothideomycetes incertae sedis</taxon>
        <taxon>Botryosphaeriales</taxon>
        <taxon>Botryosphaeriaceae</taxon>
        <taxon>Neofusicoccum</taxon>
    </lineage>
</organism>
<evidence type="ECO:0000313" key="2">
    <source>
        <dbReference type="Proteomes" id="UP001165186"/>
    </source>
</evidence>
<comment type="caution">
    <text evidence="1">The sequence shown here is derived from an EMBL/GenBank/DDBJ whole genome shotgun (WGS) entry which is preliminary data.</text>
</comment>
<proteinExistence type="predicted"/>
<protein>
    <submittedName>
        <fullName evidence="1">Amidase, partial</fullName>
    </submittedName>
</protein>
<gene>
    <name evidence="1" type="primary">g5721</name>
    <name evidence="1" type="ORF">NpPPO83_00005721</name>
</gene>
<reference evidence="1" key="1">
    <citation type="submission" date="2024-09" db="EMBL/GenBank/DDBJ databases">
        <title>Draft Genome Sequences of Neofusicoccum parvum.</title>
        <authorList>
            <person name="Ashida A."/>
            <person name="Camagna M."/>
            <person name="Tanaka A."/>
            <person name="Takemoto D."/>
        </authorList>
    </citation>
    <scope>NUCLEOTIDE SEQUENCE</scope>
    <source>
        <strain evidence="1">PPO83</strain>
    </source>
</reference>
<dbReference type="EMBL" id="BSXG01000006">
    <property type="protein sequence ID" value="GME23230.1"/>
    <property type="molecule type" value="Genomic_DNA"/>
</dbReference>
<accession>A0ACB5RRU7</accession>